<accession>A0A6M3KKF0</accession>
<sequence length="324" mass="35032">MDVKGSILQECSKGYKLATRARLASAMVYDQVVFLDRANGSDSNSGEDWDNSVKTVNGAQDKIYGGSNDSARGRTFAIILRGRTTSGLKFTETQTIDISGVHLLGAGTLFGGFSGESCFILPLATTSNSTGLDITVSDVAIEGLKFYNPDSTEAEHSFIRVRDAIEPVVLDNAFIGSNNNGDITSRYSDGIDIQGCEGGLFAGNNMYYLYKAIKMGSGASRYMHKCVIEENFIQGSAYGMVDVAAEQLVTENLIKKNYILRKTQYGFTMVSGIDFAIGNNAGNLIMENYVGHATPTTAYTKGSGTNYWINNWYALSGGTKYAEE</sequence>
<dbReference type="AlphaFoldDB" id="A0A6M3KKF0"/>
<dbReference type="Gene3D" id="2.160.20.10">
    <property type="entry name" value="Single-stranded right-handed beta-helix, Pectin lyase-like"/>
    <property type="match status" value="1"/>
</dbReference>
<evidence type="ECO:0000313" key="2">
    <source>
        <dbReference type="EMBL" id="QJA81875.1"/>
    </source>
</evidence>
<name>A0A6M3KKF0_9ZZZZ</name>
<proteinExistence type="predicted"/>
<dbReference type="InterPro" id="IPR011050">
    <property type="entry name" value="Pectin_lyase_fold/virulence"/>
</dbReference>
<dbReference type="SUPFAM" id="SSF51126">
    <property type="entry name" value="Pectin lyase-like"/>
    <property type="match status" value="1"/>
</dbReference>
<evidence type="ECO:0000313" key="1">
    <source>
        <dbReference type="EMBL" id="QJA66553.1"/>
    </source>
</evidence>
<dbReference type="EMBL" id="MT141557">
    <property type="protein sequence ID" value="QJA66553.1"/>
    <property type="molecule type" value="Genomic_DNA"/>
</dbReference>
<dbReference type="EMBL" id="MT142473">
    <property type="protein sequence ID" value="QJA81875.1"/>
    <property type="molecule type" value="Genomic_DNA"/>
</dbReference>
<organism evidence="2">
    <name type="scientific">viral metagenome</name>
    <dbReference type="NCBI Taxonomy" id="1070528"/>
    <lineage>
        <taxon>unclassified sequences</taxon>
        <taxon>metagenomes</taxon>
        <taxon>organismal metagenomes</taxon>
    </lineage>
</organism>
<protein>
    <submittedName>
        <fullName evidence="2">Uncharacterized protein</fullName>
    </submittedName>
</protein>
<dbReference type="InterPro" id="IPR012334">
    <property type="entry name" value="Pectin_lyas_fold"/>
</dbReference>
<reference evidence="2" key="1">
    <citation type="submission" date="2020-03" db="EMBL/GenBank/DDBJ databases">
        <title>The deep terrestrial virosphere.</title>
        <authorList>
            <person name="Holmfeldt K."/>
            <person name="Nilsson E."/>
            <person name="Simone D."/>
            <person name="Lopez-Fernandez M."/>
            <person name="Wu X."/>
            <person name="de Brujin I."/>
            <person name="Lundin D."/>
            <person name="Andersson A."/>
            <person name="Bertilsson S."/>
            <person name="Dopson M."/>
        </authorList>
    </citation>
    <scope>NUCLEOTIDE SEQUENCE</scope>
    <source>
        <strain evidence="2">MM415A00476</strain>
        <strain evidence="1">MM415B00342</strain>
    </source>
</reference>
<gene>
    <name evidence="2" type="ORF">MM415A00476_0007</name>
    <name evidence="1" type="ORF">MM415B00342_0015</name>
</gene>